<dbReference type="PANTHER" id="PTHR43791">
    <property type="entry name" value="PERMEASE-RELATED"/>
    <property type="match status" value="1"/>
</dbReference>
<evidence type="ECO:0000256" key="4">
    <source>
        <dbReference type="ARBA" id="ARBA00022989"/>
    </source>
</evidence>
<dbReference type="GO" id="GO:0016020">
    <property type="term" value="C:membrane"/>
    <property type="evidence" value="ECO:0007669"/>
    <property type="project" value="UniProtKB-SubCell"/>
</dbReference>
<dbReference type="AlphaFoldDB" id="A0AAD6DAT9"/>
<comment type="subcellular location">
    <subcellularLocation>
        <location evidence="1">Membrane</location>
        <topology evidence="1">Multi-pass membrane protein</topology>
    </subcellularLocation>
</comment>
<dbReference type="Pfam" id="PF07690">
    <property type="entry name" value="MFS_1"/>
    <property type="match status" value="1"/>
</dbReference>
<sequence>MAYNTANDLAKMEITSEKIEHADIDEAPSFTPEEEKALVRKIDLTLLPTMWIMYLLSYMDRTNIGNAKISGMETDLSLTSNEYSIALVVFFVGYVVFEVPSKYEPLKCLPDILRADLFHPLRSLVLGRTRPSIFLPGIMILWGTMTCLMAVVKSYKYLIVLRVLIGCVEAGFAPGILLLLSSWYKRTEQSKRFGVYISAAILSGAFGGLIAAGIVENLEGVHGIRGWRWLFIVEGAATVGFAVISLFILPDFPGTSKRLSEREKHVAVARLATENVTTATENGAQMANWDAIMVSVKDLRTWAFVIGYMVIVGSSTLTYFYPTLIKGLFDNASNYRVNLLTVPIYGFAFVCTGITSYFSDKIPSWRGLVIACWLAFSLICSIIVCAVYNFTARYVLLVLMAAGLWATNGGTLAYASSAFAGMHPQARGVSLALVNALGNLAQIYGSYLFPDSDSPKYIMGFSVISAMLAVGVVTFAGLHIWFRRRTRSVIEE</sequence>
<feature type="transmembrane region" description="Helical" evidence="6">
    <location>
        <begin position="158"/>
        <end position="181"/>
    </location>
</feature>
<feature type="transmembrane region" description="Helical" evidence="6">
    <location>
        <begin position="132"/>
        <end position="152"/>
    </location>
</feature>
<dbReference type="GO" id="GO:0022857">
    <property type="term" value="F:transmembrane transporter activity"/>
    <property type="evidence" value="ECO:0007669"/>
    <property type="project" value="InterPro"/>
</dbReference>
<evidence type="ECO:0000256" key="2">
    <source>
        <dbReference type="ARBA" id="ARBA00022448"/>
    </source>
</evidence>
<dbReference type="SUPFAM" id="SSF103473">
    <property type="entry name" value="MFS general substrate transporter"/>
    <property type="match status" value="1"/>
</dbReference>
<dbReference type="InterPro" id="IPR036259">
    <property type="entry name" value="MFS_trans_sf"/>
</dbReference>
<dbReference type="InterPro" id="IPR020846">
    <property type="entry name" value="MFS_dom"/>
</dbReference>
<comment type="caution">
    <text evidence="8">The sequence shown here is derived from an EMBL/GenBank/DDBJ whole genome shotgun (WGS) entry which is preliminary data.</text>
</comment>
<gene>
    <name evidence="8" type="ORF">N7450_009394</name>
</gene>
<feature type="transmembrane region" description="Helical" evidence="6">
    <location>
        <begin position="227"/>
        <end position="249"/>
    </location>
</feature>
<evidence type="ECO:0000313" key="8">
    <source>
        <dbReference type="EMBL" id="KAJ5572410.1"/>
    </source>
</evidence>
<feature type="transmembrane region" description="Helical" evidence="6">
    <location>
        <begin position="428"/>
        <end position="445"/>
    </location>
</feature>
<evidence type="ECO:0000256" key="1">
    <source>
        <dbReference type="ARBA" id="ARBA00004141"/>
    </source>
</evidence>
<organism evidence="8 9">
    <name type="scientific">Penicillium hetheringtonii</name>
    <dbReference type="NCBI Taxonomy" id="911720"/>
    <lineage>
        <taxon>Eukaryota</taxon>
        <taxon>Fungi</taxon>
        <taxon>Dikarya</taxon>
        <taxon>Ascomycota</taxon>
        <taxon>Pezizomycotina</taxon>
        <taxon>Eurotiomycetes</taxon>
        <taxon>Eurotiomycetidae</taxon>
        <taxon>Eurotiales</taxon>
        <taxon>Aspergillaceae</taxon>
        <taxon>Penicillium</taxon>
    </lineage>
</organism>
<reference evidence="8 9" key="1">
    <citation type="journal article" date="2023" name="IMA Fungus">
        <title>Comparative genomic study of the Penicillium genus elucidates a diverse pangenome and 15 lateral gene transfer events.</title>
        <authorList>
            <person name="Petersen C."/>
            <person name="Sorensen T."/>
            <person name="Nielsen M.R."/>
            <person name="Sondergaard T.E."/>
            <person name="Sorensen J.L."/>
            <person name="Fitzpatrick D.A."/>
            <person name="Frisvad J.C."/>
            <person name="Nielsen K.L."/>
        </authorList>
    </citation>
    <scope>NUCLEOTIDE SEQUENCE [LARGE SCALE GENOMIC DNA]</scope>
    <source>
        <strain evidence="8 9">IBT 29057</strain>
    </source>
</reference>
<dbReference type="Gene3D" id="1.20.1250.20">
    <property type="entry name" value="MFS general substrate transporter like domains"/>
    <property type="match status" value="2"/>
</dbReference>
<feature type="transmembrane region" description="Helical" evidence="6">
    <location>
        <begin position="370"/>
        <end position="390"/>
    </location>
</feature>
<proteinExistence type="predicted"/>
<dbReference type="InterPro" id="IPR011701">
    <property type="entry name" value="MFS"/>
</dbReference>
<feature type="domain" description="Major facilitator superfamily (MFS) profile" evidence="7">
    <location>
        <begin position="46"/>
        <end position="489"/>
    </location>
</feature>
<feature type="transmembrane region" description="Helical" evidence="6">
    <location>
        <begin position="193"/>
        <end position="215"/>
    </location>
</feature>
<feature type="transmembrane region" description="Helical" evidence="6">
    <location>
        <begin position="396"/>
        <end position="416"/>
    </location>
</feature>
<keyword evidence="4 6" id="KW-1133">Transmembrane helix</keyword>
<protein>
    <recommendedName>
        <fullName evidence="7">Major facilitator superfamily (MFS) profile domain-containing protein</fullName>
    </recommendedName>
</protein>
<keyword evidence="5 6" id="KW-0472">Membrane</keyword>
<keyword evidence="2" id="KW-0813">Transport</keyword>
<evidence type="ECO:0000313" key="9">
    <source>
        <dbReference type="Proteomes" id="UP001216150"/>
    </source>
</evidence>
<dbReference type="PANTHER" id="PTHR43791:SF38">
    <property type="entry name" value="MAJOR FACILITATOR SUPERFAMILY (MFS) PROFILE DOMAIN-CONTAINING PROTEIN"/>
    <property type="match status" value="1"/>
</dbReference>
<evidence type="ECO:0000256" key="5">
    <source>
        <dbReference type="ARBA" id="ARBA00023136"/>
    </source>
</evidence>
<keyword evidence="3 6" id="KW-0812">Transmembrane</keyword>
<evidence type="ECO:0000256" key="6">
    <source>
        <dbReference type="SAM" id="Phobius"/>
    </source>
</evidence>
<dbReference type="EMBL" id="JAQJAC010000009">
    <property type="protein sequence ID" value="KAJ5572410.1"/>
    <property type="molecule type" value="Genomic_DNA"/>
</dbReference>
<dbReference type="PROSITE" id="PS50850">
    <property type="entry name" value="MFS"/>
    <property type="match status" value="1"/>
</dbReference>
<evidence type="ECO:0000259" key="7">
    <source>
        <dbReference type="PROSITE" id="PS50850"/>
    </source>
</evidence>
<feature type="transmembrane region" description="Helical" evidence="6">
    <location>
        <begin position="340"/>
        <end position="358"/>
    </location>
</feature>
<name>A0AAD6DAT9_9EURO</name>
<dbReference type="FunFam" id="1.20.1250.20:FF:000394">
    <property type="entry name" value="MFS general substrate transporter"/>
    <property type="match status" value="1"/>
</dbReference>
<dbReference type="Proteomes" id="UP001216150">
    <property type="component" value="Unassembled WGS sequence"/>
</dbReference>
<feature type="transmembrane region" description="Helical" evidence="6">
    <location>
        <begin position="302"/>
        <end position="320"/>
    </location>
</feature>
<feature type="transmembrane region" description="Helical" evidence="6">
    <location>
        <begin position="457"/>
        <end position="482"/>
    </location>
</feature>
<accession>A0AAD6DAT9</accession>
<evidence type="ECO:0000256" key="3">
    <source>
        <dbReference type="ARBA" id="ARBA00022692"/>
    </source>
</evidence>
<keyword evidence="9" id="KW-1185">Reference proteome</keyword>